<organism evidence="1 2">
    <name type="scientific">Rotaria socialis</name>
    <dbReference type="NCBI Taxonomy" id="392032"/>
    <lineage>
        <taxon>Eukaryota</taxon>
        <taxon>Metazoa</taxon>
        <taxon>Spiralia</taxon>
        <taxon>Gnathifera</taxon>
        <taxon>Rotifera</taxon>
        <taxon>Eurotatoria</taxon>
        <taxon>Bdelloidea</taxon>
        <taxon>Philodinida</taxon>
        <taxon>Philodinidae</taxon>
        <taxon>Rotaria</taxon>
    </lineage>
</organism>
<gene>
    <name evidence="1" type="ORF">UJA718_LOCUS44630</name>
</gene>
<keyword evidence="2" id="KW-1185">Reference proteome</keyword>
<sequence length="52" mass="5922">MNDLFFAKVGAVCNNAEIINFQLRGQPTEGALLAVAMKMNLPHLREQFHREH</sequence>
<dbReference type="SUPFAM" id="SSF81660">
    <property type="entry name" value="Metal cation-transporting ATPase, ATP-binding domain N"/>
    <property type="match status" value="1"/>
</dbReference>
<dbReference type="AlphaFoldDB" id="A0A821TQS0"/>
<evidence type="ECO:0000313" key="2">
    <source>
        <dbReference type="Proteomes" id="UP000663873"/>
    </source>
</evidence>
<evidence type="ECO:0000313" key="1">
    <source>
        <dbReference type="EMBL" id="CAF4879496.1"/>
    </source>
</evidence>
<comment type="caution">
    <text evidence="1">The sequence shown here is derived from an EMBL/GenBank/DDBJ whole genome shotgun (WGS) entry which is preliminary data.</text>
</comment>
<dbReference type="Proteomes" id="UP000663873">
    <property type="component" value="Unassembled WGS sequence"/>
</dbReference>
<proteinExistence type="predicted"/>
<accession>A0A821TQS0</accession>
<protein>
    <submittedName>
        <fullName evidence="1">Uncharacterized protein</fullName>
    </submittedName>
</protein>
<dbReference type="Gene3D" id="3.40.1110.10">
    <property type="entry name" value="Calcium-transporting ATPase, cytoplasmic domain N"/>
    <property type="match status" value="1"/>
</dbReference>
<dbReference type="GO" id="GO:0000166">
    <property type="term" value="F:nucleotide binding"/>
    <property type="evidence" value="ECO:0007669"/>
    <property type="project" value="InterPro"/>
</dbReference>
<dbReference type="InterPro" id="IPR023299">
    <property type="entry name" value="ATPase_P-typ_cyto_dom_N"/>
</dbReference>
<feature type="non-terminal residue" evidence="1">
    <location>
        <position position="1"/>
    </location>
</feature>
<dbReference type="EMBL" id="CAJOBP010069915">
    <property type="protein sequence ID" value="CAF4879496.1"/>
    <property type="molecule type" value="Genomic_DNA"/>
</dbReference>
<reference evidence="1" key="1">
    <citation type="submission" date="2021-02" db="EMBL/GenBank/DDBJ databases">
        <authorList>
            <person name="Nowell W R."/>
        </authorList>
    </citation>
    <scope>NUCLEOTIDE SEQUENCE</scope>
</reference>
<name>A0A821TQS0_9BILA</name>